<gene>
    <name evidence="2" type="ORF">ABN611_00405</name>
</gene>
<organism evidence="2">
    <name type="scientific">Kribbella sp. HUAS MG21</name>
    <dbReference type="NCBI Taxonomy" id="3160966"/>
    <lineage>
        <taxon>Bacteria</taxon>
        <taxon>Bacillati</taxon>
        <taxon>Actinomycetota</taxon>
        <taxon>Actinomycetes</taxon>
        <taxon>Propionibacteriales</taxon>
        <taxon>Kribbellaceae</taxon>
        <taxon>Kribbella</taxon>
    </lineage>
</organism>
<dbReference type="AlphaFoldDB" id="A0AAU7TDV0"/>
<dbReference type="SUPFAM" id="SSF49777">
    <property type="entry name" value="PEBP-like"/>
    <property type="match status" value="1"/>
</dbReference>
<dbReference type="Pfam" id="PF01161">
    <property type="entry name" value="PBP"/>
    <property type="match status" value="1"/>
</dbReference>
<keyword evidence="2" id="KW-0649">Protein kinase inhibitor</keyword>
<dbReference type="InterPro" id="IPR005247">
    <property type="entry name" value="YbhB_YbcL/LppC-like"/>
</dbReference>
<sequence length="67" mass="7234">MKQAKNSSGKPGYFGPCPPSGTHRYRFTVYALSEPTGLSDGADLREALAAIDSKTIARGRLTGRYSR</sequence>
<evidence type="ECO:0000256" key="1">
    <source>
        <dbReference type="ARBA" id="ARBA00007120"/>
    </source>
</evidence>
<dbReference type="RefSeq" id="WP_350277701.1">
    <property type="nucleotide sequence ID" value="NZ_CP158165.1"/>
</dbReference>
<protein>
    <submittedName>
        <fullName evidence="2">YbhB/YbcL family Raf kinase inhibitor-like protein</fullName>
    </submittedName>
</protein>
<dbReference type="GO" id="GO:0004860">
    <property type="term" value="F:protein kinase inhibitor activity"/>
    <property type="evidence" value="ECO:0007669"/>
    <property type="project" value="UniProtKB-KW"/>
</dbReference>
<dbReference type="CDD" id="cd00865">
    <property type="entry name" value="PEBP_bact_arch"/>
    <property type="match status" value="1"/>
</dbReference>
<evidence type="ECO:0000313" key="2">
    <source>
        <dbReference type="EMBL" id="XBV24885.1"/>
    </source>
</evidence>
<dbReference type="EMBL" id="CP158165">
    <property type="protein sequence ID" value="XBV24885.1"/>
    <property type="molecule type" value="Genomic_DNA"/>
</dbReference>
<name>A0AAU7TDV0_9ACTN</name>
<reference evidence="2" key="1">
    <citation type="submission" date="2024-06" db="EMBL/GenBank/DDBJ databases">
        <title>Kribbella sp. strain HUAS MG21 genome sequences.</title>
        <authorList>
            <person name="Mo P."/>
        </authorList>
    </citation>
    <scope>NUCLEOTIDE SEQUENCE</scope>
    <source>
        <strain evidence="2">HUAS MG21</strain>
    </source>
</reference>
<dbReference type="InterPro" id="IPR036610">
    <property type="entry name" value="PEBP-like_sf"/>
</dbReference>
<proteinExistence type="inferred from homology"/>
<dbReference type="InterPro" id="IPR008914">
    <property type="entry name" value="PEBP"/>
</dbReference>
<accession>A0AAU7TDV0</accession>
<comment type="similarity">
    <text evidence="1">Belongs to the UPF0098 family.</text>
</comment>
<dbReference type="Gene3D" id="3.90.280.10">
    <property type="entry name" value="PEBP-like"/>
    <property type="match status" value="1"/>
</dbReference>